<feature type="compositionally biased region" description="Basic residues" evidence="5">
    <location>
        <begin position="300"/>
        <end position="312"/>
    </location>
</feature>
<dbReference type="GO" id="GO:0006281">
    <property type="term" value="P:DNA repair"/>
    <property type="evidence" value="ECO:0007669"/>
    <property type="project" value="UniProtKB-KW"/>
</dbReference>
<organism evidence="6 7">
    <name type="scientific">Hibiscus syriacus</name>
    <name type="common">Rose of Sharon</name>
    <dbReference type="NCBI Taxonomy" id="106335"/>
    <lineage>
        <taxon>Eukaryota</taxon>
        <taxon>Viridiplantae</taxon>
        <taxon>Streptophyta</taxon>
        <taxon>Embryophyta</taxon>
        <taxon>Tracheophyta</taxon>
        <taxon>Spermatophyta</taxon>
        <taxon>Magnoliopsida</taxon>
        <taxon>eudicotyledons</taxon>
        <taxon>Gunneridae</taxon>
        <taxon>Pentapetalae</taxon>
        <taxon>rosids</taxon>
        <taxon>malvids</taxon>
        <taxon>Malvales</taxon>
        <taxon>Malvaceae</taxon>
        <taxon>Malvoideae</taxon>
        <taxon>Hibiscus</taxon>
    </lineage>
</organism>
<dbReference type="PANTHER" id="PTHR12663">
    <property type="entry name" value="ANDROGEN INDUCED INHIBITOR OF PROLIFERATION AS3 / PDS5-RELATED"/>
    <property type="match status" value="1"/>
</dbReference>
<feature type="region of interest" description="Disordered" evidence="5">
    <location>
        <begin position="190"/>
        <end position="361"/>
    </location>
</feature>
<dbReference type="GO" id="GO:0005634">
    <property type="term" value="C:nucleus"/>
    <property type="evidence" value="ECO:0007669"/>
    <property type="project" value="UniProtKB-SubCell"/>
</dbReference>
<feature type="region of interest" description="Disordered" evidence="5">
    <location>
        <begin position="141"/>
        <end position="165"/>
    </location>
</feature>
<dbReference type="PANTHER" id="PTHR12663:SF0">
    <property type="entry name" value="PRECOCIOUS DISSOCIATION OF SISTERS 5, ISOFORM A"/>
    <property type="match status" value="1"/>
</dbReference>
<evidence type="ECO:0000256" key="2">
    <source>
        <dbReference type="ARBA" id="ARBA00022763"/>
    </source>
</evidence>
<reference evidence="6" key="1">
    <citation type="submission" date="2019-09" db="EMBL/GenBank/DDBJ databases">
        <title>Draft genome information of white flower Hibiscus syriacus.</title>
        <authorList>
            <person name="Kim Y.-M."/>
        </authorList>
    </citation>
    <scope>NUCLEOTIDE SEQUENCE [LARGE SCALE GENOMIC DNA]</scope>
    <source>
        <strain evidence="6">YM2019G1</strain>
    </source>
</reference>
<evidence type="ECO:0000256" key="5">
    <source>
        <dbReference type="SAM" id="MobiDB-lite"/>
    </source>
</evidence>
<keyword evidence="7" id="KW-1185">Reference proteome</keyword>
<name>A0A6A3C8U2_HIBSY</name>
<protein>
    <submittedName>
        <fullName evidence="6">snRNA-activating protein complex subunit 3-like</fullName>
    </submittedName>
</protein>
<dbReference type="GO" id="GO:0007064">
    <property type="term" value="P:mitotic sister chromatid cohesion"/>
    <property type="evidence" value="ECO:0007669"/>
    <property type="project" value="InterPro"/>
</dbReference>
<evidence type="ECO:0000256" key="1">
    <source>
        <dbReference type="ARBA" id="ARBA00004123"/>
    </source>
</evidence>
<comment type="caution">
    <text evidence="6">The sequence shown here is derived from an EMBL/GenBank/DDBJ whole genome shotgun (WGS) entry which is preliminary data.</text>
</comment>
<evidence type="ECO:0000313" key="7">
    <source>
        <dbReference type="Proteomes" id="UP000436088"/>
    </source>
</evidence>
<keyword evidence="4" id="KW-0539">Nucleus</keyword>
<feature type="compositionally biased region" description="Acidic residues" evidence="5">
    <location>
        <begin position="319"/>
        <end position="332"/>
    </location>
</feature>
<evidence type="ECO:0000313" key="6">
    <source>
        <dbReference type="EMBL" id="KAE8724221.1"/>
    </source>
</evidence>
<evidence type="ECO:0000256" key="4">
    <source>
        <dbReference type="ARBA" id="ARBA00023242"/>
    </source>
</evidence>
<evidence type="ECO:0000256" key="3">
    <source>
        <dbReference type="ARBA" id="ARBA00023204"/>
    </source>
</evidence>
<dbReference type="Proteomes" id="UP000436088">
    <property type="component" value="Unassembled WGS sequence"/>
</dbReference>
<comment type="subcellular location">
    <subcellularLocation>
        <location evidence="1">Nucleus</location>
    </subcellularLocation>
</comment>
<dbReference type="GO" id="GO:0000785">
    <property type="term" value="C:chromatin"/>
    <property type="evidence" value="ECO:0007669"/>
    <property type="project" value="TreeGrafter"/>
</dbReference>
<gene>
    <name evidence="6" type="ORF">F3Y22_tig00010533pilonHSYRG00012</name>
</gene>
<keyword evidence="3" id="KW-0234">DNA repair</keyword>
<dbReference type="AlphaFoldDB" id="A0A6A3C8U2"/>
<keyword evidence="2" id="KW-0227">DNA damage</keyword>
<proteinExistence type="predicted"/>
<dbReference type="InterPro" id="IPR039776">
    <property type="entry name" value="Pds5"/>
</dbReference>
<accession>A0A6A3C8U2</accession>
<dbReference type="EMBL" id="VEPZ02000472">
    <property type="protein sequence ID" value="KAE8724221.1"/>
    <property type="molecule type" value="Genomic_DNA"/>
</dbReference>
<sequence length="385" mass="43549">MYQQAKVWQVVIQSDTSSSTSYPEYILPYLSIKQSEDVVDATKSKNSHAICDLGLSIMKRLAYKEDNLQGLIQSVSLPPLLYKPYERKEGEDSLAGERQTWLADESVLSHFESLTLECDGMVLGESETERNEVPLRKMIKQLKSKESKDGKAKKKKSPSVEKKDAENDVDILKMVREINLDSLQMSSKFESTNGLQHSYTKKEKVGQEHQKGNKRKGNVAASVSVPKRKRSSSTHNAFKISRSASKVPSRDSGDDWHEAKDSSFLSKEMDIDKFHNSKEKMPARKRWNENKESNYLVPSIRKKRSFSSKVKGKGSDWDHSDDDNEDEADDENLEKSDTSKSAAGSSKKQKRSIAGLAKCSTKEDGVDIADLIGYRIKVWWPLDKQ</sequence>
<feature type="compositionally biased region" description="Basic and acidic residues" evidence="5">
    <location>
        <begin position="248"/>
        <end position="292"/>
    </location>
</feature>
<feature type="compositionally biased region" description="Basic and acidic residues" evidence="5">
    <location>
        <begin position="200"/>
        <end position="211"/>
    </location>
</feature>